<feature type="compositionally biased region" description="Polar residues" evidence="4">
    <location>
        <begin position="77"/>
        <end position="88"/>
    </location>
</feature>
<feature type="compositionally biased region" description="Low complexity" evidence="4">
    <location>
        <begin position="89"/>
        <end position="103"/>
    </location>
</feature>
<feature type="region of interest" description="Disordered" evidence="4">
    <location>
        <begin position="576"/>
        <end position="632"/>
    </location>
</feature>
<feature type="compositionally biased region" description="Polar residues" evidence="4">
    <location>
        <begin position="104"/>
        <end position="132"/>
    </location>
</feature>
<feature type="compositionally biased region" description="Polar residues" evidence="4">
    <location>
        <begin position="57"/>
        <end position="68"/>
    </location>
</feature>
<dbReference type="AlphaFoldDB" id="Q572D1"/>
<evidence type="ECO:0000256" key="3">
    <source>
        <dbReference type="ARBA" id="ARBA00022833"/>
    </source>
</evidence>
<dbReference type="Pfam" id="PF04500">
    <property type="entry name" value="FLYWCH"/>
    <property type="match status" value="1"/>
</dbReference>
<sequence>MTRRRPPRGANSPSPLNTSLVESSRRRGRTRFSPTSRPSRPYRGTSTSDVAVTDTSMHSSDVASTLPATSIRGEAQESPSPSLTIESMSTQPPTSSSANPTSSQHIQSPRSLSPTTTELPQSTASSVRSQVVSKPRDGRTKVYYQGYAFTRANATVVMITYRCSSYRKNCRAQFAYYADSASFDFGNMEPHTCRAILGLVGSETGSGDHCIDVSEAVMDEVDKLAAETTMTQKQIWTGIVQKFYMLDGPPVRGVSKQVVENRVQNARGTRAGGPTSLIEKPPLSKVKGSHQGFFQFQYSWHDAIKAQKDPVGIDRIIGWGHPALLSLLCFENLSWYIDGTLRCAPNHYKQCVTIMVYDQSSKLYVPVVHVLTTKLVSKDVVCDFEGALIGAMCAFFPDIRIIGCLFHFKQACSRKLKRYGIPKLEAKVAMSPSVFDVLTVIDPSKIAVQGIAWVKAKIRKTCETKQLVYSRQKWRIFWAYFQRTWMDTFPPTFWSVYGINRDIVSRTNNPLERFHRELNKRFRPHPSMKQFATTLEILAREYVLQRNAIISGIAVPPVRVRFVLLRAPRLPSVAAIEDSASSSDSEGQVDDVDVNSDPYNTDVSSTSEENAVLEEADADYEQDNSFEYEGVV</sequence>
<feature type="region of interest" description="Disordered" evidence="4">
    <location>
        <begin position="1"/>
        <end position="135"/>
    </location>
</feature>
<evidence type="ECO:0000259" key="5">
    <source>
        <dbReference type="Pfam" id="PF04500"/>
    </source>
</evidence>
<accession>Q572D1</accession>
<keyword evidence="1" id="KW-0479">Metal-binding</keyword>
<dbReference type="VEuPathDB" id="FungiDB:PITG_23320"/>
<feature type="compositionally biased region" description="Polar residues" evidence="4">
    <location>
        <begin position="597"/>
        <end position="609"/>
    </location>
</feature>
<feature type="compositionally biased region" description="Acidic residues" evidence="4">
    <location>
        <begin position="611"/>
        <end position="626"/>
    </location>
</feature>
<feature type="compositionally biased region" description="Polar residues" evidence="4">
    <location>
        <begin position="11"/>
        <end position="22"/>
    </location>
</feature>
<gene>
    <name evidence="6" type="ORF">PI35.0070</name>
    <name evidence="7" type="ORF">PI49.0550</name>
</gene>
<protein>
    <recommendedName>
        <fullName evidence="5">FLYWCH-type domain-containing protein</fullName>
    </recommendedName>
</protein>
<keyword evidence="2" id="KW-0863">Zinc-finger</keyword>
<reference evidence="7" key="1">
    <citation type="journal article" date="2005" name="Proc. Natl. Acad. Sci. U.S.A.">
        <title>An ancestral oomycete locus contains late blight avirulence gene Avr3a, encoding a protein that is recognized in the host cytoplasm.</title>
        <authorList>
            <person name="Armstrong M.R."/>
            <person name="Whisson S.C."/>
            <person name="Pritchard L."/>
            <person name="Bos J.I.B."/>
            <person name="Venter E."/>
            <person name="Avrova A.O."/>
            <person name="Rehmany A.P."/>
            <person name="Bohme U."/>
            <person name="Brooks K."/>
            <person name="Cherevach I."/>
            <person name="Hamlin N."/>
            <person name="White B."/>
            <person name="Fraser A."/>
            <person name="Lord A."/>
            <person name="Quail M.A."/>
            <person name="Churcher C."/>
            <person name="Hall N."/>
            <person name="Berriman M."/>
            <person name="Kamoun S."/>
            <person name="Beyon J.L."/>
            <person name="Birch P.R.J."/>
        </authorList>
    </citation>
    <scope>NUCLEOTIDE SEQUENCE</scope>
</reference>
<evidence type="ECO:0000256" key="4">
    <source>
        <dbReference type="SAM" id="MobiDB-lite"/>
    </source>
</evidence>
<name>Q572D1_PHYIN</name>
<feature type="domain" description="FLYWCH-type" evidence="5">
    <location>
        <begin position="134"/>
        <end position="173"/>
    </location>
</feature>
<dbReference type="EMBL" id="AJ893357">
    <property type="protein sequence ID" value="CAI72347.1"/>
    <property type="molecule type" value="Genomic_DNA"/>
</dbReference>
<keyword evidence="3" id="KW-0862">Zinc</keyword>
<dbReference type="InterPro" id="IPR007588">
    <property type="entry name" value="Znf_FLYWCH"/>
</dbReference>
<evidence type="ECO:0000256" key="2">
    <source>
        <dbReference type="ARBA" id="ARBA00022771"/>
    </source>
</evidence>
<feature type="compositionally biased region" description="Low complexity" evidence="4">
    <location>
        <begin position="576"/>
        <end position="586"/>
    </location>
</feature>
<evidence type="ECO:0000313" key="7">
    <source>
        <dbReference type="EMBL" id="CAI72347.1"/>
    </source>
</evidence>
<evidence type="ECO:0000313" key="6">
    <source>
        <dbReference type="EMBL" id="CAI72256.1"/>
    </source>
</evidence>
<proteinExistence type="predicted"/>
<feature type="compositionally biased region" description="Low complexity" evidence="4">
    <location>
        <begin position="31"/>
        <end position="56"/>
    </location>
</feature>
<dbReference type="EMBL" id="AJ893356">
    <property type="protein sequence ID" value="CAI72256.1"/>
    <property type="molecule type" value="Genomic_DNA"/>
</dbReference>
<dbReference type="GO" id="GO:0008270">
    <property type="term" value="F:zinc ion binding"/>
    <property type="evidence" value="ECO:0007669"/>
    <property type="project" value="UniProtKB-KW"/>
</dbReference>
<organism evidence="7">
    <name type="scientific">Phytophthora infestans</name>
    <name type="common">Potato late blight agent</name>
    <name type="synonym">Botrytis infestans</name>
    <dbReference type="NCBI Taxonomy" id="4787"/>
    <lineage>
        <taxon>Eukaryota</taxon>
        <taxon>Sar</taxon>
        <taxon>Stramenopiles</taxon>
        <taxon>Oomycota</taxon>
        <taxon>Peronosporomycetes</taxon>
        <taxon>Peronosporales</taxon>
        <taxon>Peronosporaceae</taxon>
        <taxon>Phytophthora</taxon>
    </lineage>
</organism>
<evidence type="ECO:0000256" key="1">
    <source>
        <dbReference type="ARBA" id="ARBA00022723"/>
    </source>
</evidence>